<keyword evidence="1" id="KW-0472">Membrane</keyword>
<feature type="transmembrane region" description="Helical" evidence="1">
    <location>
        <begin position="34"/>
        <end position="56"/>
    </location>
</feature>
<evidence type="ECO:0000256" key="1">
    <source>
        <dbReference type="SAM" id="Phobius"/>
    </source>
</evidence>
<name>A0AA88XVX8_PINIB</name>
<dbReference type="AlphaFoldDB" id="A0AA88XVX8"/>
<accession>A0AA88XVX8</accession>
<sequence>MLLTTYVQSTMVRDHQSYDKVSVKKGMTDLCGSLVSQATCGIFTLVILNVIFYGIYWRPMRNKDQTCSMNDVLVAATKYLQENGEISLENTIKEACTVSSLDTNKIRDLKYVLENSIYECNAKPLNYFPRHLDETILTLFTSWPSGERDKEGLHQNTIINWSAFQPRINLVLFTNDSRDEQFAKERGWTVYTIVHHFAGGAPVLRTMFETVMKNFNSTFYGYANGDILFADNMIDTLSSIYTKFSAKEDIFITGRRYNVDHVSPKEAASLPNVHTVAKTRGALFEIHSEDYFIASKSFPWDTVPDLVVGRPAYDNWIVAHARCINATVIDTTDTLTAVHQTTEKGNKESLKRATPAFNDNLILKLKLPRNYESGFITCPEWKSYETLCGAIDFYRREHLPDYCQCPKSKLS</sequence>
<keyword evidence="1" id="KW-0812">Transmembrane</keyword>
<dbReference type="Proteomes" id="UP001186944">
    <property type="component" value="Unassembled WGS sequence"/>
</dbReference>
<organism evidence="2 3">
    <name type="scientific">Pinctada imbricata</name>
    <name type="common">Atlantic pearl-oyster</name>
    <name type="synonym">Pinctada martensii</name>
    <dbReference type="NCBI Taxonomy" id="66713"/>
    <lineage>
        <taxon>Eukaryota</taxon>
        <taxon>Metazoa</taxon>
        <taxon>Spiralia</taxon>
        <taxon>Lophotrochozoa</taxon>
        <taxon>Mollusca</taxon>
        <taxon>Bivalvia</taxon>
        <taxon>Autobranchia</taxon>
        <taxon>Pteriomorphia</taxon>
        <taxon>Pterioida</taxon>
        <taxon>Pterioidea</taxon>
        <taxon>Pteriidae</taxon>
        <taxon>Pinctada</taxon>
    </lineage>
</organism>
<gene>
    <name evidence="2" type="ORF">FSP39_007986</name>
</gene>
<evidence type="ECO:0000313" key="2">
    <source>
        <dbReference type="EMBL" id="KAK3092857.1"/>
    </source>
</evidence>
<proteinExistence type="predicted"/>
<evidence type="ECO:0000313" key="3">
    <source>
        <dbReference type="Proteomes" id="UP001186944"/>
    </source>
</evidence>
<comment type="caution">
    <text evidence="2">The sequence shown here is derived from an EMBL/GenBank/DDBJ whole genome shotgun (WGS) entry which is preliminary data.</text>
</comment>
<keyword evidence="1" id="KW-1133">Transmembrane helix</keyword>
<dbReference type="EMBL" id="VSWD01000009">
    <property type="protein sequence ID" value="KAK3092857.1"/>
    <property type="molecule type" value="Genomic_DNA"/>
</dbReference>
<protein>
    <submittedName>
        <fullName evidence="2">Uncharacterized protein</fullName>
    </submittedName>
</protein>
<keyword evidence="3" id="KW-1185">Reference proteome</keyword>
<reference evidence="2" key="1">
    <citation type="submission" date="2019-08" db="EMBL/GenBank/DDBJ databases">
        <title>The improved chromosome-level genome for the pearl oyster Pinctada fucata martensii using PacBio sequencing and Hi-C.</title>
        <authorList>
            <person name="Zheng Z."/>
        </authorList>
    </citation>
    <scope>NUCLEOTIDE SEQUENCE</scope>
    <source>
        <strain evidence="2">ZZ-2019</strain>
        <tissue evidence="2">Adductor muscle</tissue>
    </source>
</reference>